<evidence type="ECO:0000313" key="1">
    <source>
        <dbReference type="EMBL" id="KAK7046369.1"/>
    </source>
</evidence>
<dbReference type="InterPro" id="IPR032675">
    <property type="entry name" value="LRR_dom_sf"/>
</dbReference>
<protein>
    <recommendedName>
        <fullName evidence="3">F-box domain-containing protein</fullName>
    </recommendedName>
</protein>
<dbReference type="Gene3D" id="3.80.10.10">
    <property type="entry name" value="Ribonuclease Inhibitor"/>
    <property type="match status" value="1"/>
</dbReference>
<organism evidence="1 2">
    <name type="scientific">Favolaschia claudopus</name>
    <dbReference type="NCBI Taxonomy" id="2862362"/>
    <lineage>
        <taxon>Eukaryota</taxon>
        <taxon>Fungi</taxon>
        <taxon>Dikarya</taxon>
        <taxon>Basidiomycota</taxon>
        <taxon>Agaricomycotina</taxon>
        <taxon>Agaricomycetes</taxon>
        <taxon>Agaricomycetidae</taxon>
        <taxon>Agaricales</taxon>
        <taxon>Marasmiineae</taxon>
        <taxon>Mycenaceae</taxon>
        <taxon>Favolaschia</taxon>
    </lineage>
</organism>
<gene>
    <name evidence="1" type="ORF">R3P38DRAFT_3257736</name>
</gene>
<dbReference type="Proteomes" id="UP001362999">
    <property type="component" value="Unassembled WGS sequence"/>
</dbReference>
<evidence type="ECO:0000313" key="2">
    <source>
        <dbReference type="Proteomes" id="UP001362999"/>
    </source>
</evidence>
<accession>A0AAW0D5K1</accession>
<proteinExistence type="predicted"/>
<reference evidence="1 2" key="1">
    <citation type="journal article" date="2024" name="J Genomics">
        <title>Draft genome sequencing and assembly of Favolaschia claudopus CIRM-BRFM 2984 isolated from oak limbs.</title>
        <authorList>
            <person name="Navarro D."/>
            <person name="Drula E."/>
            <person name="Chaduli D."/>
            <person name="Cazenave R."/>
            <person name="Ahrendt S."/>
            <person name="Wang J."/>
            <person name="Lipzen A."/>
            <person name="Daum C."/>
            <person name="Barry K."/>
            <person name="Grigoriev I.V."/>
            <person name="Favel A."/>
            <person name="Rosso M.N."/>
            <person name="Martin F."/>
        </authorList>
    </citation>
    <scope>NUCLEOTIDE SEQUENCE [LARGE SCALE GENOMIC DNA]</scope>
    <source>
        <strain evidence="1 2">CIRM-BRFM 2984</strain>
    </source>
</reference>
<evidence type="ECO:0008006" key="3">
    <source>
        <dbReference type="Google" id="ProtNLM"/>
    </source>
</evidence>
<dbReference type="EMBL" id="JAWWNJ010000010">
    <property type="protein sequence ID" value="KAK7046369.1"/>
    <property type="molecule type" value="Genomic_DNA"/>
</dbReference>
<sequence>MDSRNPLQIQELLDLCIGSLSTTTDLLSCALVARSWVDPAQSRLFRVPHETKGSFSYADGVALQFCNVLTDSPHLLHHVRELYIDEAELEPSVIDRLCNVPFPNLDTLTVDVEDPKESAKQYQPLLSIPTMRTLSLITDDTFSSCVPFIALCPTLRHLSVTCESFDGDGEDAGQEEDDEDAKSKKRLAKLPAIQLTSLAFDLSFPQKDIHPLDLSNLKALVYYSMGSNHWGNLPLAAEKTIEFLDVELCPTGLDLTRFKNLRIVRLALVTNSWRSVVDTLATISPPHRIHTIVVNVGSDYDEPQHAALERTLSALLVASSALIVEFEVSPSAKEMAESIGKVLPIVVKHQRFRIIYRSLEATHRWRTDVINSF</sequence>
<comment type="caution">
    <text evidence="1">The sequence shown here is derived from an EMBL/GenBank/DDBJ whole genome shotgun (WGS) entry which is preliminary data.</text>
</comment>
<name>A0AAW0D5K1_9AGAR</name>
<keyword evidence="2" id="KW-1185">Reference proteome</keyword>
<dbReference type="AlphaFoldDB" id="A0AAW0D5K1"/>